<evidence type="ECO:0000256" key="2">
    <source>
        <dbReference type="ARBA" id="ARBA00004728"/>
    </source>
</evidence>
<evidence type="ECO:0000256" key="5">
    <source>
        <dbReference type="ARBA" id="ARBA00013211"/>
    </source>
</evidence>
<dbReference type="RefSeq" id="WP_011520927.1">
    <property type="nucleotide sequence ID" value="NC_008009.1"/>
</dbReference>
<dbReference type="OrthoDB" id="9803035at2"/>
<accession>Q1IVH5</accession>
<dbReference type="InterPro" id="IPR002123">
    <property type="entry name" value="Plipid/glycerol_acylTrfase"/>
</dbReference>
<evidence type="ECO:0000313" key="13">
    <source>
        <dbReference type="Proteomes" id="UP000002432"/>
    </source>
</evidence>
<dbReference type="PANTHER" id="PTHR10434">
    <property type="entry name" value="1-ACYL-SN-GLYCEROL-3-PHOSPHATE ACYLTRANSFERASE"/>
    <property type="match status" value="1"/>
</dbReference>
<evidence type="ECO:0000256" key="8">
    <source>
        <dbReference type="ARBA" id="ARBA00023315"/>
    </source>
</evidence>
<comment type="domain">
    <text evidence="9">The HXXXXD motif is essential for acyltransferase activity and may constitute the binding site for the phosphate moiety of the glycerol-3-phosphate.</text>
</comment>
<comment type="similarity">
    <text evidence="4 9">Belongs to the 1-acyl-sn-glycerol-3-phosphate acyltransferase family.</text>
</comment>
<dbReference type="InterPro" id="IPR004552">
    <property type="entry name" value="AGP_acyltrans"/>
</dbReference>
<feature type="domain" description="Phospholipid/glycerol acyltransferase" evidence="11">
    <location>
        <begin position="75"/>
        <end position="189"/>
    </location>
</feature>
<dbReference type="EnsemblBacteria" id="ABF39125">
    <property type="protein sequence ID" value="ABF39125"/>
    <property type="gene ID" value="Acid345_0120"/>
</dbReference>
<sequence>MPALLSRLRSYFFYVPMVYLYTAIMGAGSLISSLFDRDGRIQHWFARTWSKMILGTASCPVTIINPEKLYVGGAAVYVVNHLSAFDIPTLYAALPFQFRIMAKKELFRYPVLGWHLSRSGQIPIERENARASLKSLMKASDTLKAGTSMVVFPEGGRSPNGQLQPFLGGSFYVAIKAQKPIVPMALIGTYEALPMNSFHIRPRAFQLVIGDAISTAGYAPREMDKLAALAEDAVAELYYSRSTIERPATEPADEALRHAQLTESPEGQG</sequence>
<comment type="pathway">
    <text evidence="3">Lipid metabolism.</text>
</comment>
<keyword evidence="7 9" id="KW-0808">Transferase</keyword>
<dbReference type="GO" id="GO:0006654">
    <property type="term" value="P:phosphatidic acid biosynthetic process"/>
    <property type="evidence" value="ECO:0007669"/>
    <property type="project" value="TreeGrafter"/>
</dbReference>
<dbReference type="PANTHER" id="PTHR10434:SF66">
    <property type="entry name" value="PHOSPHOLIPID_GLYCEROL ACYLTRANSFERASE DOMAIN-CONTAINING PROTEIN"/>
    <property type="match status" value="1"/>
</dbReference>
<dbReference type="EC" id="2.3.1.51" evidence="5 9"/>
<dbReference type="GO" id="GO:0016020">
    <property type="term" value="C:membrane"/>
    <property type="evidence" value="ECO:0007669"/>
    <property type="project" value="InterPro"/>
</dbReference>
<comment type="catalytic activity">
    <reaction evidence="1 9">
        <text>a 1-acyl-sn-glycero-3-phosphate + an acyl-CoA = a 1,2-diacyl-sn-glycero-3-phosphate + CoA</text>
        <dbReference type="Rhea" id="RHEA:19709"/>
        <dbReference type="ChEBI" id="CHEBI:57287"/>
        <dbReference type="ChEBI" id="CHEBI:57970"/>
        <dbReference type="ChEBI" id="CHEBI:58342"/>
        <dbReference type="ChEBI" id="CHEBI:58608"/>
        <dbReference type="EC" id="2.3.1.51"/>
    </reaction>
</comment>
<keyword evidence="10" id="KW-1133">Transmembrane helix</keyword>
<dbReference type="Proteomes" id="UP000002432">
    <property type="component" value="Chromosome"/>
</dbReference>
<evidence type="ECO:0000256" key="6">
    <source>
        <dbReference type="ARBA" id="ARBA00016139"/>
    </source>
</evidence>
<protein>
    <recommendedName>
        <fullName evidence="6 9">1-acyl-sn-glycerol-3-phosphate acyltransferase</fullName>
        <ecNumber evidence="5 9">2.3.1.51</ecNumber>
    </recommendedName>
</protein>
<keyword evidence="13" id="KW-1185">Reference proteome</keyword>
<evidence type="ECO:0000256" key="1">
    <source>
        <dbReference type="ARBA" id="ARBA00001141"/>
    </source>
</evidence>
<dbReference type="HOGENOM" id="CLU_027938_6_3_0"/>
<evidence type="ECO:0000256" key="7">
    <source>
        <dbReference type="ARBA" id="ARBA00022679"/>
    </source>
</evidence>
<keyword evidence="10" id="KW-0472">Membrane</keyword>
<evidence type="ECO:0000313" key="12">
    <source>
        <dbReference type="EMBL" id="ABF39125.1"/>
    </source>
</evidence>
<evidence type="ECO:0000259" key="11">
    <source>
        <dbReference type="SMART" id="SM00563"/>
    </source>
</evidence>
<comment type="pathway">
    <text evidence="2">Phospholipid metabolism; CDP-diacylglycerol biosynthesis; CDP-diacylglycerol from sn-glycerol 3-phosphate: step 2/3.</text>
</comment>
<dbReference type="AlphaFoldDB" id="Q1IVH5"/>
<dbReference type="EMBL" id="CP000360">
    <property type="protein sequence ID" value="ABF39125.1"/>
    <property type="molecule type" value="Genomic_DNA"/>
</dbReference>
<evidence type="ECO:0000256" key="9">
    <source>
        <dbReference type="RuleBase" id="RU361267"/>
    </source>
</evidence>
<keyword evidence="9" id="KW-0594">Phospholipid biosynthesis</keyword>
<gene>
    <name evidence="12" type="ordered locus">Acid345_0120</name>
</gene>
<keyword evidence="9" id="KW-0444">Lipid biosynthesis</keyword>
<proteinExistence type="inferred from homology"/>
<keyword evidence="9" id="KW-0443">Lipid metabolism</keyword>
<keyword evidence="9" id="KW-1208">Phospholipid metabolism</keyword>
<dbReference type="GO" id="GO:0003841">
    <property type="term" value="F:1-acylglycerol-3-phosphate O-acyltransferase activity"/>
    <property type="evidence" value="ECO:0007669"/>
    <property type="project" value="UniProtKB-UniRule"/>
</dbReference>
<evidence type="ECO:0000256" key="4">
    <source>
        <dbReference type="ARBA" id="ARBA00008655"/>
    </source>
</evidence>
<dbReference type="SUPFAM" id="SSF69593">
    <property type="entry name" value="Glycerol-3-phosphate (1)-acyltransferase"/>
    <property type="match status" value="1"/>
</dbReference>
<name>Q1IVH5_KORVE</name>
<reference evidence="12 13" key="1">
    <citation type="journal article" date="2009" name="Appl. Environ. Microbiol.">
        <title>Three genomes from the phylum Acidobacteria provide insight into the lifestyles of these microorganisms in soils.</title>
        <authorList>
            <person name="Ward N.L."/>
            <person name="Challacombe J.F."/>
            <person name="Janssen P.H."/>
            <person name="Henrissat B."/>
            <person name="Coutinho P.M."/>
            <person name="Wu M."/>
            <person name="Xie G."/>
            <person name="Haft D.H."/>
            <person name="Sait M."/>
            <person name="Badger J."/>
            <person name="Barabote R.D."/>
            <person name="Bradley B."/>
            <person name="Brettin T.S."/>
            <person name="Brinkac L.M."/>
            <person name="Bruce D."/>
            <person name="Creasy T."/>
            <person name="Daugherty S.C."/>
            <person name="Davidsen T.M."/>
            <person name="DeBoy R.T."/>
            <person name="Detter J.C."/>
            <person name="Dodson R.J."/>
            <person name="Durkin A.S."/>
            <person name="Ganapathy A."/>
            <person name="Gwinn-Giglio M."/>
            <person name="Han C.S."/>
            <person name="Khouri H."/>
            <person name="Kiss H."/>
            <person name="Kothari S.P."/>
            <person name="Madupu R."/>
            <person name="Nelson K.E."/>
            <person name="Nelson W.C."/>
            <person name="Paulsen I."/>
            <person name="Penn K."/>
            <person name="Ren Q."/>
            <person name="Rosovitz M.J."/>
            <person name="Selengut J.D."/>
            <person name="Shrivastava S."/>
            <person name="Sullivan S.A."/>
            <person name="Tapia R."/>
            <person name="Thompson L.S."/>
            <person name="Watkins K.L."/>
            <person name="Yang Q."/>
            <person name="Yu C."/>
            <person name="Zafar N."/>
            <person name="Zhou L."/>
            <person name="Kuske C.R."/>
        </authorList>
    </citation>
    <scope>NUCLEOTIDE SEQUENCE [LARGE SCALE GENOMIC DNA]</scope>
    <source>
        <strain evidence="12 13">Ellin345</strain>
    </source>
</reference>
<keyword evidence="10" id="KW-0812">Transmembrane</keyword>
<dbReference type="KEGG" id="aba:Acid345_0120"/>
<dbReference type="eggNOG" id="COG0204">
    <property type="taxonomic scope" value="Bacteria"/>
</dbReference>
<dbReference type="CDD" id="cd07989">
    <property type="entry name" value="LPLAT_AGPAT-like"/>
    <property type="match status" value="1"/>
</dbReference>
<dbReference type="STRING" id="204669.Acid345_0120"/>
<organism evidence="12 13">
    <name type="scientific">Koribacter versatilis (strain Ellin345)</name>
    <dbReference type="NCBI Taxonomy" id="204669"/>
    <lineage>
        <taxon>Bacteria</taxon>
        <taxon>Pseudomonadati</taxon>
        <taxon>Acidobacteriota</taxon>
        <taxon>Terriglobia</taxon>
        <taxon>Terriglobales</taxon>
        <taxon>Candidatus Korobacteraceae</taxon>
        <taxon>Candidatus Korobacter</taxon>
    </lineage>
</organism>
<evidence type="ECO:0000256" key="3">
    <source>
        <dbReference type="ARBA" id="ARBA00005189"/>
    </source>
</evidence>
<keyword evidence="8 9" id="KW-0012">Acyltransferase</keyword>
<dbReference type="Pfam" id="PF01553">
    <property type="entry name" value="Acyltransferase"/>
    <property type="match status" value="1"/>
</dbReference>
<evidence type="ECO:0000256" key="10">
    <source>
        <dbReference type="SAM" id="Phobius"/>
    </source>
</evidence>
<dbReference type="NCBIfam" id="TIGR00530">
    <property type="entry name" value="AGP_acyltrn"/>
    <property type="match status" value="1"/>
</dbReference>
<dbReference type="SMART" id="SM00563">
    <property type="entry name" value="PlsC"/>
    <property type="match status" value="1"/>
</dbReference>
<feature type="transmembrane region" description="Helical" evidence="10">
    <location>
        <begin position="12"/>
        <end position="35"/>
    </location>
</feature>